<dbReference type="AlphaFoldDB" id="A0A1N7LTS4"/>
<comment type="subcellular location">
    <subcellularLocation>
        <location evidence="1">Membrane</location>
        <topology evidence="1">Multi-pass membrane protein</topology>
    </subcellularLocation>
</comment>
<accession>A0A1N7LTS4</accession>
<dbReference type="Proteomes" id="UP000186026">
    <property type="component" value="Unassembled WGS sequence"/>
</dbReference>
<dbReference type="RefSeq" id="WP_084565849.1">
    <property type="nucleotide sequence ID" value="NZ_FTOP01000004.1"/>
</dbReference>
<feature type="transmembrane region" description="Helical" evidence="5">
    <location>
        <begin position="94"/>
        <end position="110"/>
    </location>
</feature>
<dbReference type="GO" id="GO:0004252">
    <property type="term" value="F:serine-type endopeptidase activity"/>
    <property type="evidence" value="ECO:0007669"/>
    <property type="project" value="InterPro"/>
</dbReference>
<evidence type="ECO:0000256" key="3">
    <source>
        <dbReference type="ARBA" id="ARBA00022989"/>
    </source>
</evidence>
<evidence type="ECO:0000256" key="4">
    <source>
        <dbReference type="ARBA" id="ARBA00023136"/>
    </source>
</evidence>
<dbReference type="Pfam" id="PF01694">
    <property type="entry name" value="Rhomboid"/>
    <property type="match status" value="1"/>
</dbReference>
<feature type="transmembrane region" description="Helical" evidence="5">
    <location>
        <begin position="43"/>
        <end position="63"/>
    </location>
</feature>
<dbReference type="EMBL" id="FTOP01000004">
    <property type="protein sequence ID" value="SIS77172.1"/>
    <property type="molecule type" value="Genomic_DNA"/>
</dbReference>
<evidence type="ECO:0000256" key="5">
    <source>
        <dbReference type="SAM" id="Phobius"/>
    </source>
</evidence>
<feature type="transmembrane region" description="Helical" evidence="5">
    <location>
        <begin position="16"/>
        <end position="36"/>
    </location>
</feature>
<keyword evidence="2 5" id="KW-0812">Transmembrane</keyword>
<feature type="transmembrane region" description="Helical" evidence="5">
    <location>
        <begin position="116"/>
        <end position="135"/>
    </location>
</feature>
<keyword evidence="8" id="KW-1185">Reference proteome</keyword>
<name>A0A1N7LTS4_9BACT</name>
<dbReference type="InterPro" id="IPR035952">
    <property type="entry name" value="Rhomboid-like_sf"/>
</dbReference>
<proteinExistence type="predicted"/>
<reference evidence="8" key="1">
    <citation type="submission" date="2017-01" db="EMBL/GenBank/DDBJ databases">
        <authorList>
            <person name="Varghese N."/>
            <person name="Submissions S."/>
        </authorList>
    </citation>
    <scope>NUCLEOTIDE SEQUENCE [LARGE SCALE GENOMIC DNA]</scope>
    <source>
        <strain evidence="8">DSM 46698</strain>
    </source>
</reference>
<dbReference type="SUPFAM" id="SSF144091">
    <property type="entry name" value="Rhomboid-like"/>
    <property type="match status" value="1"/>
</dbReference>
<evidence type="ECO:0000256" key="2">
    <source>
        <dbReference type="ARBA" id="ARBA00022692"/>
    </source>
</evidence>
<dbReference type="STRING" id="529505.SAMN05421761_104109"/>
<feature type="domain" description="Peptidase S54 rhomboid" evidence="6">
    <location>
        <begin position="54"/>
        <end position="186"/>
    </location>
</feature>
<feature type="transmembrane region" description="Helical" evidence="5">
    <location>
        <begin position="142"/>
        <end position="160"/>
    </location>
</feature>
<sequence>MASYKFINSQRINKSLIVPSRLGFLMFLVFLIEISFNFRLNFLGILPLSIPHIFGVLFAPLIHGGFLHLISNLVPFFILSFLLYYFYDRVADHVLLNVYLVTNLVVWMAGRPYFHIGSSGLVYGLLFFLISMGIFRATFQSVLIAISIFIIYGSIIYGVLPSNGRISWESHLAGACVGVVSAFYNSRKVRLSSF</sequence>
<keyword evidence="4 5" id="KW-0472">Membrane</keyword>
<feature type="transmembrane region" description="Helical" evidence="5">
    <location>
        <begin position="69"/>
        <end position="87"/>
    </location>
</feature>
<evidence type="ECO:0000256" key="1">
    <source>
        <dbReference type="ARBA" id="ARBA00004141"/>
    </source>
</evidence>
<dbReference type="InterPro" id="IPR022764">
    <property type="entry name" value="Peptidase_S54_rhomboid_dom"/>
</dbReference>
<dbReference type="OrthoDB" id="465874at2"/>
<dbReference type="GO" id="GO:0016020">
    <property type="term" value="C:membrane"/>
    <property type="evidence" value="ECO:0007669"/>
    <property type="project" value="UniProtKB-SubCell"/>
</dbReference>
<dbReference type="Gene3D" id="1.20.1540.10">
    <property type="entry name" value="Rhomboid-like"/>
    <property type="match status" value="1"/>
</dbReference>
<organism evidence="7 8">
    <name type="scientific">Belliella pelovolcani</name>
    <dbReference type="NCBI Taxonomy" id="529505"/>
    <lineage>
        <taxon>Bacteria</taxon>
        <taxon>Pseudomonadati</taxon>
        <taxon>Bacteroidota</taxon>
        <taxon>Cytophagia</taxon>
        <taxon>Cytophagales</taxon>
        <taxon>Cyclobacteriaceae</taxon>
        <taxon>Belliella</taxon>
    </lineage>
</organism>
<evidence type="ECO:0000259" key="6">
    <source>
        <dbReference type="Pfam" id="PF01694"/>
    </source>
</evidence>
<keyword evidence="3 5" id="KW-1133">Transmembrane helix</keyword>
<gene>
    <name evidence="7" type="ORF">SAMN05421761_104109</name>
</gene>
<protein>
    <submittedName>
        <fullName evidence="7">Rhomboid family protein</fullName>
    </submittedName>
</protein>
<evidence type="ECO:0000313" key="8">
    <source>
        <dbReference type="Proteomes" id="UP000186026"/>
    </source>
</evidence>
<evidence type="ECO:0000313" key="7">
    <source>
        <dbReference type="EMBL" id="SIS77172.1"/>
    </source>
</evidence>